<name>A0A285D2X2_9RHOB</name>
<keyword evidence="3" id="KW-1185">Reference proteome</keyword>
<dbReference type="Proteomes" id="UP000219467">
    <property type="component" value="Unassembled WGS sequence"/>
</dbReference>
<accession>A0A285D2X2</accession>
<proteinExistence type="predicted"/>
<dbReference type="EMBL" id="OAOQ01000019">
    <property type="protein sequence ID" value="SNX74132.1"/>
    <property type="molecule type" value="Genomic_DNA"/>
</dbReference>
<evidence type="ECO:0000313" key="2">
    <source>
        <dbReference type="EMBL" id="SNX74132.1"/>
    </source>
</evidence>
<sequence>MTSRGPWLTPARRGLLRSGGSRPANAGSRAKHRDICPPLGRQHAIHDRMRLFLVTTAAKMNVSPFEGKGTCKVSVSVSVSVPIPKPGPQAWIAAVWTGDPRCFGYHDSFFRDIGAPKSPRPDPWVILGAFLAVVTLRLIVPGPFARFADQAVKLRPAHRAVGKGPDPRHAMVTAGMAALCGSRIAAAIRRHGQARHASTIAHAAQA</sequence>
<dbReference type="AlphaFoldDB" id="A0A285D2X2"/>
<evidence type="ECO:0000256" key="1">
    <source>
        <dbReference type="SAM" id="MobiDB-lite"/>
    </source>
</evidence>
<organism evidence="2 3">
    <name type="scientific">Cereibacter ovatus</name>
    <dbReference type="NCBI Taxonomy" id="439529"/>
    <lineage>
        <taxon>Bacteria</taxon>
        <taxon>Pseudomonadati</taxon>
        <taxon>Pseudomonadota</taxon>
        <taxon>Alphaproteobacteria</taxon>
        <taxon>Rhodobacterales</taxon>
        <taxon>Paracoccaceae</taxon>
        <taxon>Cereibacter</taxon>
    </lineage>
</organism>
<evidence type="ECO:0000313" key="3">
    <source>
        <dbReference type="Proteomes" id="UP000219467"/>
    </source>
</evidence>
<protein>
    <submittedName>
        <fullName evidence="2">Uncharacterized protein</fullName>
    </submittedName>
</protein>
<feature type="compositionally biased region" description="Low complexity" evidence="1">
    <location>
        <begin position="12"/>
        <end position="22"/>
    </location>
</feature>
<reference evidence="3" key="1">
    <citation type="submission" date="2017-08" db="EMBL/GenBank/DDBJ databases">
        <authorList>
            <person name="Varghese N."/>
            <person name="Submissions S."/>
        </authorList>
    </citation>
    <scope>NUCLEOTIDE SEQUENCE [LARGE SCALE GENOMIC DNA]</scope>
    <source>
        <strain evidence="3">JA234</strain>
    </source>
</reference>
<gene>
    <name evidence="2" type="ORF">SAMN05878503_11952</name>
</gene>
<feature type="region of interest" description="Disordered" evidence="1">
    <location>
        <begin position="1"/>
        <end position="36"/>
    </location>
</feature>